<dbReference type="GO" id="GO:0005934">
    <property type="term" value="C:cellular bud tip"/>
    <property type="evidence" value="ECO:0007669"/>
    <property type="project" value="EnsemblFungi"/>
</dbReference>
<evidence type="ECO:0000313" key="7">
    <source>
        <dbReference type="EMBL" id="KAA8632259.1"/>
    </source>
</evidence>
<dbReference type="Proteomes" id="UP000433876">
    <property type="component" value="Unassembled WGS sequence"/>
</dbReference>
<evidence type="ECO:0000256" key="5">
    <source>
        <dbReference type="ARBA" id="ARBA00071407"/>
    </source>
</evidence>
<evidence type="ECO:0000256" key="2">
    <source>
        <dbReference type="ARBA" id="ARBA00009758"/>
    </source>
</evidence>
<accession>A0A8S8ZS16</accession>
<proteinExistence type="inferred from homology"/>
<comment type="similarity">
    <text evidence="2">Belongs to the Rho GDI family.</text>
</comment>
<evidence type="ECO:0000256" key="3">
    <source>
        <dbReference type="ARBA" id="ARBA00022490"/>
    </source>
</evidence>
<evidence type="ECO:0000256" key="4">
    <source>
        <dbReference type="ARBA" id="ARBA00054143"/>
    </source>
</evidence>
<gene>
    <name evidence="7" type="ORF">SMACR_04679</name>
</gene>
<protein>
    <recommendedName>
        <fullName evidence="5">Rho GDP-dissociation inhibitor</fullName>
    </recommendedName>
</protein>
<dbReference type="Pfam" id="PF02115">
    <property type="entry name" value="Rho_GDI"/>
    <property type="match status" value="1"/>
</dbReference>
<dbReference type="EMBL" id="NMPR01000058">
    <property type="protein sequence ID" value="KAA8632259.1"/>
    <property type="molecule type" value="Genomic_DNA"/>
</dbReference>
<comment type="subcellular location">
    <subcellularLocation>
        <location evidence="1">Cytoplasm</location>
    </subcellularLocation>
</comment>
<comment type="function">
    <text evidence="4">Regulates the GDP/GTP exchange reaction of the Rho proteins by inhibiting the dissociation of GDP from them, and the subsequent binding of GTP to them.</text>
</comment>
<dbReference type="Gene3D" id="2.70.50.30">
    <property type="entry name" value="Coagulation Factor XIII, subunit A, domain 1"/>
    <property type="match status" value="1"/>
</dbReference>
<keyword evidence="3" id="KW-0963">Cytoplasm</keyword>
<evidence type="ECO:0000313" key="8">
    <source>
        <dbReference type="Proteomes" id="UP000433876"/>
    </source>
</evidence>
<reference evidence="7 8" key="1">
    <citation type="submission" date="2017-07" db="EMBL/GenBank/DDBJ databases">
        <title>Genome sequence of the Sordaria macrospora wild type strain R19027.</title>
        <authorList>
            <person name="Nowrousian M."/>
            <person name="Teichert I."/>
            <person name="Kueck U."/>
        </authorList>
    </citation>
    <scope>NUCLEOTIDE SEQUENCE [LARGE SCALE GENOMIC DNA]</scope>
    <source>
        <strain evidence="7 8">R19027</strain>
        <tissue evidence="7">Mycelium</tissue>
    </source>
</reference>
<organism evidence="7 8">
    <name type="scientific">Sordaria macrospora</name>
    <dbReference type="NCBI Taxonomy" id="5147"/>
    <lineage>
        <taxon>Eukaryota</taxon>
        <taxon>Fungi</taxon>
        <taxon>Dikarya</taxon>
        <taxon>Ascomycota</taxon>
        <taxon>Pezizomycotina</taxon>
        <taxon>Sordariomycetes</taxon>
        <taxon>Sordariomycetidae</taxon>
        <taxon>Sordariales</taxon>
        <taxon>Sordariaceae</taxon>
        <taxon>Sordaria</taxon>
    </lineage>
</organism>
<dbReference type="GO" id="GO:0005935">
    <property type="term" value="C:cellular bud neck"/>
    <property type="evidence" value="ECO:0007669"/>
    <property type="project" value="EnsemblFungi"/>
</dbReference>
<dbReference type="InterPro" id="IPR000406">
    <property type="entry name" value="Rho_GDI"/>
</dbReference>
<dbReference type="InterPro" id="IPR024792">
    <property type="entry name" value="RhoGDI_dom_sf"/>
</dbReference>
<evidence type="ECO:0000256" key="6">
    <source>
        <dbReference type="SAM" id="MobiDB-lite"/>
    </source>
</evidence>
<dbReference type="OMA" id="YKPTAAK"/>
<dbReference type="GO" id="GO:0007015">
    <property type="term" value="P:actin filament organization"/>
    <property type="evidence" value="ECO:0007669"/>
    <property type="project" value="EnsemblFungi"/>
</dbReference>
<dbReference type="GO" id="GO:0005094">
    <property type="term" value="F:Rho GDP-dissociation inhibitor activity"/>
    <property type="evidence" value="ECO:0007669"/>
    <property type="project" value="EnsemblFungi"/>
</dbReference>
<dbReference type="AlphaFoldDB" id="A0A8S8ZS16"/>
<dbReference type="GO" id="GO:0007266">
    <property type="term" value="P:Rho protein signal transduction"/>
    <property type="evidence" value="ECO:0007669"/>
    <property type="project" value="EnsemblFungi"/>
</dbReference>
<dbReference type="PANTHER" id="PTHR10980">
    <property type="entry name" value="RHO GDP-DISSOCIATION INHIBITOR"/>
    <property type="match status" value="1"/>
</dbReference>
<dbReference type="GO" id="GO:0032889">
    <property type="term" value="P:regulation of vacuole fusion, non-autophagic"/>
    <property type="evidence" value="ECO:0007669"/>
    <property type="project" value="EnsemblFungi"/>
</dbReference>
<evidence type="ECO:0000256" key="1">
    <source>
        <dbReference type="ARBA" id="ARBA00004496"/>
    </source>
</evidence>
<feature type="compositionally biased region" description="Basic and acidic residues" evidence="6">
    <location>
        <begin position="30"/>
        <end position="44"/>
    </location>
</feature>
<dbReference type="VEuPathDB" id="FungiDB:SMAC_04679"/>
<dbReference type="GO" id="GO:0016020">
    <property type="term" value="C:membrane"/>
    <property type="evidence" value="ECO:0007669"/>
    <property type="project" value="TreeGrafter"/>
</dbReference>
<dbReference type="GO" id="GO:0005829">
    <property type="term" value="C:cytosol"/>
    <property type="evidence" value="ECO:0007669"/>
    <property type="project" value="EnsemblFungi"/>
</dbReference>
<dbReference type="PANTHER" id="PTHR10980:SF3">
    <property type="entry name" value="LD16419P"/>
    <property type="match status" value="1"/>
</dbReference>
<dbReference type="SUPFAM" id="SSF81296">
    <property type="entry name" value="E set domains"/>
    <property type="match status" value="1"/>
</dbReference>
<feature type="region of interest" description="Disordered" evidence="6">
    <location>
        <begin position="1"/>
        <end position="58"/>
    </location>
</feature>
<dbReference type="InterPro" id="IPR014756">
    <property type="entry name" value="Ig_E-set"/>
</dbReference>
<dbReference type="FunFam" id="2.70.50.30:FF:000001">
    <property type="entry name" value="Rho GDP-dissociation inhibitor 1"/>
    <property type="match status" value="1"/>
</dbReference>
<name>A0A8S8ZS16_SORMA</name>
<sequence>MAGGHDEDLMPEDNSGYKLSQPKQSLAEYQKMDENDESLKRYKESLGLGGGTDLSDPNDPRVCIIHSLSMESPGRDPVVIDLSTPGSLEDLKKKPFTIKEGAKFTMKAQFKVQHEILSGLHYVQTVKRGKIRIPGGKTSEMIGSYAPNTDKNPIYTKTFAEEEAPSGMLARGNYNAVSRFVDDDGKTHLEFEWSFDIAKDW</sequence>
<comment type="caution">
    <text evidence="7">The sequence shown here is derived from an EMBL/GenBank/DDBJ whole genome shotgun (WGS) entry which is preliminary data.</text>
</comment>